<feature type="transmembrane region" description="Helical" evidence="1">
    <location>
        <begin position="21"/>
        <end position="45"/>
    </location>
</feature>
<accession>A0A7C1E8H2</accession>
<dbReference type="NCBIfam" id="NF038353">
    <property type="entry name" value="FxLYD_dom"/>
    <property type="match status" value="1"/>
</dbReference>
<keyword evidence="1" id="KW-0812">Transmembrane</keyword>
<evidence type="ECO:0000256" key="1">
    <source>
        <dbReference type="SAM" id="Phobius"/>
    </source>
</evidence>
<reference evidence="3" key="1">
    <citation type="journal article" date="2020" name="mSystems">
        <title>Genome- and Community-Level Interaction Insights into Carbon Utilization and Element Cycling Functions of Hydrothermarchaeota in Hydrothermal Sediment.</title>
        <authorList>
            <person name="Zhou Z."/>
            <person name="Liu Y."/>
            <person name="Xu W."/>
            <person name="Pan J."/>
            <person name="Luo Z.H."/>
            <person name="Li M."/>
        </authorList>
    </citation>
    <scope>NUCLEOTIDE SEQUENCE [LARGE SCALE GENOMIC DNA]</scope>
    <source>
        <strain evidence="3">SpSt-123</strain>
    </source>
</reference>
<name>A0A7C1E8H2_9CREN</name>
<dbReference type="InterPro" id="IPR013373">
    <property type="entry name" value="Flagellin/pilin_N_arc"/>
</dbReference>
<dbReference type="InterPro" id="IPR012859">
    <property type="entry name" value="Pilin_N_archaeal"/>
</dbReference>
<evidence type="ECO:0000313" key="3">
    <source>
        <dbReference type="EMBL" id="HDS10138.1"/>
    </source>
</evidence>
<evidence type="ECO:0000259" key="2">
    <source>
        <dbReference type="Pfam" id="PF07790"/>
    </source>
</evidence>
<proteinExistence type="predicted"/>
<dbReference type="Pfam" id="PF07790">
    <property type="entry name" value="Pilin_N"/>
    <property type="match status" value="1"/>
</dbReference>
<sequence>MVKKDTIGDGVFMMPASRKAVSPLIATLLLVLISIAAASLIYVFATGYISGSAGQRPTAQSQIVIEAASLNATNANVTVYVRNVGQQEIPSGNWSIYLYDLNGTMVGYNVTYTASSLGPGSLLQINATVTSTTTITSGRYYDVKVVSPVGTFDVVRVKAS</sequence>
<comment type="caution">
    <text evidence="3">The sequence shown here is derived from an EMBL/GenBank/DDBJ whole genome shotgun (WGS) entry which is preliminary data.</text>
</comment>
<feature type="domain" description="Archaeal Type IV pilin N-terminal" evidence="2">
    <location>
        <begin position="19"/>
        <end position="98"/>
    </location>
</feature>
<keyword evidence="1" id="KW-0472">Membrane</keyword>
<organism evidence="3">
    <name type="scientific">Fervidicoccus fontis</name>
    <dbReference type="NCBI Taxonomy" id="683846"/>
    <lineage>
        <taxon>Archaea</taxon>
        <taxon>Thermoproteota</taxon>
        <taxon>Thermoprotei</taxon>
        <taxon>Fervidicoccales</taxon>
        <taxon>Fervidicoccaceae</taxon>
        <taxon>Fervidicoccus</taxon>
    </lineage>
</organism>
<dbReference type="AlphaFoldDB" id="A0A7C1E8H2"/>
<protein>
    <submittedName>
        <fullName evidence="3">Type IV pilin</fullName>
    </submittedName>
</protein>
<dbReference type="NCBIfam" id="TIGR02537">
    <property type="entry name" value="arch_flag_Nterm"/>
    <property type="match status" value="1"/>
</dbReference>
<gene>
    <name evidence="3" type="ORF">ENO04_00725</name>
</gene>
<keyword evidence="1" id="KW-1133">Transmembrane helix</keyword>
<dbReference type="InterPro" id="IPR047676">
    <property type="entry name" value="FxLYD_dom"/>
</dbReference>
<dbReference type="EMBL" id="DSDY01000026">
    <property type="protein sequence ID" value="HDS10138.1"/>
    <property type="molecule type" value="Genomic_DNA"/>
</dbReference>